<gene>
    <name evidence="1" type="ORF">Aci05_070</name>
</gene>
<proteinExistence type="predicted"/>
<evidence type="ECO:0000313" key="1">
    <source>
        <dbReference type="EMBL" id="AYD82445.1"/>
    </source>
</evidence>
<dbReference type="EMBL" id="MH746814">
    <property type="protein sequence ID" value="AYD82445.1"/>
    <property type="molecule type" value="Genomic_DNA"/>
</dbReference>
<sequence>MLYSLVLVVFLSNGSEDRTTLAKNYQDYSCIDSRDVVRSQLDYYNNLESKGDVEFVDVECEAQKDFI</sequence>
<accession>A0A386KB51</accession>
<reference evidence="1 2" key="1">
    <citation type="submission" date="2018-08" db="EMBL/GenBank/DDBJ databases">
        <title>Complete genome sequence of five Acinetobacter baumannii phages from Abidjan, Cote d'Ivoire.</title>
        <authorList>
            <person name="Essoh C."/>
            <person name="Vernadet J.-P."/>
            <person name="Vergnaud G."/>
            <person name="Resch G."/>
            <person name="Pourcel C."/>
        </authorList>
    </citation>
    <scope>NUCLEOTIDE SEQUENCE [LARGE SCALE GENOMIC DNA]</scope>
</reference>
<protein>
    <submittedName>
        <fullName evidence="1">Uncharacterized protein</fullName>
    </submittedName>
</protein>
<keyword evidence="2" id="KW-1185">Reference proteome</keyword>
<dbReference type="Proteomes" id="UP000269940">
    <property type="component" value="Segment"/>
</dbReference>
<name>A0A386KB51_9CAUD</name>
<organism evidence="1 2">
    <name type="scientific">Acinetobacter phage vB_AbaM_B09_Aci05</name>
    <dbReference type="NCBI Taxonomy" id="2315458"/>
    <lineage>
        <taxon>Viruses</taxon>
        <taxon>Duplodnaviria</taxon>
        <taxon>Heunggongvirae</taxon>
        <taxon>Uroviricota</taxon>
        <taxon>Caudoviricetes</taxon>
        <taxon>Saclayvirus</taxon>
        <taxon>Saclayvirus Aci05</taxon>
    </lineage>
</organism>
<evidence type="ECO:0000313" key="2">
    <source>
        <dbReference type="Proteomes" id="UP000269940"/>
    </source>
</evidence>